<comment type="caution">
    <text evidence="3">The sequence shown here is derived from an EMBL/GenBank/DDBJ whole genome shotgun (WGS) entry which is preliminary data.</text>
</comment>
<name>A0ABT1UYA7_9ACTN</name>
<feature type="region of interest" description="Disordered" evidence="1">
    <location>
        <begin position="216"/>
        <end position="237"/>
    </location>
</feature>
<proteinExistence type="predicted"/>
<evidence type="ECO:0000256" key="1">
    <source>
        <dbReference type="SAM" id="MobiDB-lite"/>
    </source>
</evidence>
<dbReference type="PANTHER" id="PTHR11895:SF67">
    <property type="entry name" value="AMIDASE DOMAIN-CONTAINING PROTEIN"/>
    <property type="match status" value="1"/>
</dbReference>
<protein>
    <submittedName>
        <fullName evidence="3">Amidase</fullName>
    </submittedName>
</protein>
<feature type="domain" description="Amidase" evidence="2">
    <location>
        <begin position="12"/>
        <end position="419"/>
    </location>
</feature>
<dbReference type="Pfam" id="PF01425">
    <property type="entry name" value="Amidase"/>
    <property type="match status" value="1"/>
</dbReference>
<evidence type="ECO:0000313" key="3">
    <source>
        <dbReference type="EMBL" id="MCQ8190106.1"/>
    </source>
</evidence>
<sequence>MDTSCAIAAVRTCDRIEAGDGEIRAFVPESGRRERLGRAARVADERWGEADGRPPLYGVMVGVKDIVHVEGLPTGAGSDVPAEALAGAEASLVGRLREAGALVAGKTVTAEFAATASGPTRNPHHLGHTPGGSSSGSAAAVAAGMVPLAVGTQTVGSMIRPAAYCGVVGFKPTHGRIPSDGVIPNAPTFDTVGLFAPDVATLAPAAAVLCDGWRTSGEGGEGGEGGGGGGGGEAAGRRPVLGVPLGPYLDRADAEARSSFEKRAGHLEAAGFTVRRVPFPDDFERVVAEQRVINRYELARTHAVWFPRHGERYREQTVEAIREGQRMGDDAYAAALRARAEFRERLVAAMDRDGIDLWLTPAATGPAPHGLKSTGDSVLSLPWSYAGAPALALPAGRAANSLPLGVQCVARPGADERLLGWAPDVESVLVGTSAPV</sequence>
<dbReference type="RefSeq" id="WP_256651132.1">
    <property type="nucleotide sequence ID" value="NZ_JANIAA010000009.1"/>
</dbReference>
<evidence type="ECO:0000259" key="2">
    <source>
        <dbReference type="Pfam" id="PF01425"/>
    </source>
</evidence>
<reference evidence="3 4" key="1">
    <citation type="submission" date="2022-07" db="EMBL/GenBank/DDBJ databases">
        <authorList>
            <person name="Phongsopitanun W."/>
            <person name="Tanasupawat S."/>
        </authorList>
    </citation>
    <scope>NUCLEOTIDE SEQUENCE [LARGE SCALE GENOMIC DNA]</scope>
    <source>
        <strain evidence="3 4">RCU-064</strain>
    </source>
</reference>
<feature type="region of interest" description="Disordered" evidence="1">
    <location>
        <begin position="115"/>
        <end position="138"/>
    </location>
</feature>
<dbReference type="InterPro" id="IPR036928">
    <property type="entry name" value="AS_sf"/>
</dbReference>
<organism evidence="3 4">
    <name type="scientific">Streptomyces rugosispiralis</name>
    <dbReference type="NCBI Taxonomy" id="2967341"/>
    <lineage>
        <taxon>Bacteria</taxon>
        <taxon>Bacillati</taxon>
        <taxon>Actinomycetota</taxon>
        <taxon>Actinomycetes</taxon>
        <taxon>Kitasatosporales</taxon>
        <taxon>Streptomycetaceae</taxon>
        <taxon>Streptomyces</taxon>
    </lineage>
</organism>
<keyword evidence="4" id="KW-1185">Reference proteome</keyword>
<dbReference type="InterPro" id="IPR023631">
    <property type="entry name" value="Amidase_dom"/>
</dbReference>
<dbReference type="Proteomes" id="UP001204746">
    <property type="component" value="Unassembled WGS sequence"/>
</dbReference>
<feature type="compositionally biased region" description="Gly residues" evidence="1">
    <location>
        <begin position="217"/>
        <end position="234"/>
    </location>
</feature>
<dbReference type="SUPFAM" id="SSF75304">
    <property type="entry name" value="Amidase signature (AS) enzymes"/>
    <property type="match status" value="1"/>
</dbReference>
<dbReference type="InterPro" id="IPR000120">
    <property type="entry name" value="Amidase"/>
</dbReference>
<dbReference type="EMBL" id="JANIAA010000009">
    <property type="protein sequence ID" value="MCQ8190106.1"/>
    <property type="molecule type" value="Genomic_DNA"/>
</dbReference>
<evidence type="ECO:0000313" key="4">
    <source>
        <dbReference type="Proteomes" id="UP001204746"/>
    </source>
</evidence>
<dbReference type="PANTHER" id="PTHR11895">
    <property type="entry name" value="TRANSAMIDASE"/>
    <property type="match status" value="1"/>
</dbReference>
<dbReference type="Gene3D" id="3.90.1300.10">
    <property type="entry name" value="Amidase signature (AS) domain"/>
    <property type="match status" value="1"/>
</dbReference>
<accession>A0ABT1UYA7</accession>
<gene>
    <name evidence="3" type="ORF">NP777_17880</name>
</gene>